<name>A0A1I7U0C7_9PELO</name>
<proteinExistence type="predicted"/>
<accession>A0A1I7U0C7</accession>
<dbReference type="eggNOG" id="ENOG502TFQ0">
    <property type="taxonomic scope" value="Eukaryota"/>
</dbReference>
<dbReference type="Proteomes" id="UP000095282">
    <property type="component" value="Unplaced"/>
</dbReference>
<keyword evidence="2" id="KW-1185">Reference proteome</keyword>
<evidence type="ECO:0000313" key="2">
    <source>
        <dbReference type="Proteomes" id="UP000095282"/>
    </source>
</evidence>
<protein>
    <submittedName>
        <fullName evidence="3">PHD-type domain-containing protein</fullName>
    </submittedName>
</protein>
<feature type="compositionally biased region" description="Basic and acidic residues" evidence="1">
    <location>
        <begin position="134"/>
        <end position="147"/>
    </location>
</feature>
<feature type="compositionally biased region" description="Low complexity" evidence="1">
    <location>
        <begin position="116"/>
        <end position="130"/>
    </location>
</feature>
<dbReference type="WBParaSite" id="Csp11.Scaffold629.g13591.t1">
    <property type="protein sequence ID" value="Csp11.Scaffold629.g13591.t1"/>
    <property type="gene ID" value="Csp11.Scaffold629.g13591"/>
</dbReference>
<sequence length="676" mass="78098">MTSTRPKRNVRNATPAPPVEDDDTIVRDTLNKLIFTVDVNARYEQTQADIAAFHRGDTTKTMAQVMMETRWHELAAKAMKDCPLGSTAKRKKYESEEESDEENPNVMSTPTKNQPKPKSAPSTPSKAKLAAMKRKADAEKRKAQREAKKLEAMEKEYEDFAEMPILEIEQEIKVDEPESQKNEVANLPVVTEEDVKIKIDVAPANEADQMENTSEIIPSPTNTVESSSPPQLQPEAPAATPSNVVAPDPPSQEPCTSNFIIENREPELQENTLSPAVKTDDDVAKEKYASRGIPYRVFHPDIHEPDEIEYTPEEVARAPWLAKKYNTTYLYPFEFGQLYRDQTPGRTWYTPYSQPLNTFEVFEGIGPWNELMNLDMHARIQLISDITPEQANLINKRVLELLIPYYRKKLEDPETTQKDRQFCEQKLTSFLVVQRNIFSLHERLRYRTVALPDKPLAMPPEPEVIQYSKFDPCWYTSSRYWCDKSDRQQNQYLHKAFLEQFRDCNNTFILQFQKSMLDKAKKIMDPVIAERYRRLRLPVVRNINLLSHVRKQQMNTFREKLALYFQYEDFEKMYMTDPACRELMMKLAPQPAQAGVIIEHAVEEFSALLVCYKKRFGLENPVIPLPRAEDEMNPTDDEIRRITERCLADVIDTVVLRELGGIPTFPHRVPVDSDAI</sequence>
<dbReference type="AlphaFoldDB" id="A0A1I7U0C7"/>
<organism evidence="2 3">
    <name type="scientific">Caenorhabditis tropicalis</name>
    <dbReference type="NCBI Taxonomy" id="1561998"/>
    <lineage>
        <taxon>Eukaryota</taxon>
        <taxon>Metazoa</taxon>
        <taxon>Ecdysozoa</taxon>
        <taxon>Nematoda</taxon>
        <taxon>Chromadorea</taxon>
        <taxon>Rhabditida</taxon>
        <taxon>Rhabditina</taxon>
        <taxon>Rhabditomorpha</taxon>
        <taxon>Rhabditoidea</taxon>
        <taxon>Rhabditidae</taxon>
        <taxon>Peloderinae</taxon>
        <taxon>Caenorhabditis</taxon>
    </lineage>
</organism>
<feature type="compositionally biased region" description="Basic residues" evidence="1">
    <location>
        <begin position="1"/>
        <end position="10"/>
    </location>
</feature>
<feature type="region of interest" description="Disordered" evidence="1">
    <location>
        <begin position="87"/>
        <end position="147"/>
    </location>
</feature>
<feature type="region of interest" description="Disordered" evidence="1">
    <location>
        <begin position="1"/>
        <end position="23"/>
    </location>
</feature>
<evidence type="ECO:0000313" key="3">
    <source>
        <dbReference type="WBParaSite" id="Csp11.Scaffold629.g13591.t1"/>
    </source>
</evidence>
<reference evidence="3" key="1">
    <citation type="submission" date="2016-11" db="UniProtKB">
        <authorList>
            <consortium name="WormBaseParasite"/>
        </authorList>
    </citation>
    <scope>IDENTIFICATION</scope>
</reference>
<feature type="compositionally biased region" description="Polar residues" evidence="1">
    <location>
        <begin position="105"/>
        <end position="114"/>
    </location>
</feature>
<feature type="compositionally biased region" description="Polar residues" evidence="1">
    <location>
        <begin position="210"/>
        <end position="230"/>
    </location>
</feature>
<evidence type="ECO:0000256" key="1">
    <source>
        <dbReference type="SAM" id="MobiDB-lite"/>
    </source>
</evidence>
<feature type="region of interest" description="Disordered" evidence="1">
    <location>
        <begin position="203"/>
        <end position="253"/>
    </location>
</feature>